<dbReference type="Gene3D" id="2.160.20.10">
    <property type="entry name" value="Single-stranded right-handed beta-helix, Pectin lyase-like"/>
    <property type="match status" value="1"/>
</dbReference>
<dbReference type="InterPro" id="IPR011050">
    <property type="entry name" value="Pectin_lyase_fold/virulence"/>
</dbReference>
<evidence type="ECO:0000256" key="2">
    <source>
        <dbReference type="SAM" id="SignalP"/>
    </source>
</evidence>
<dbReference type="InterPro" id="IPR006626">
    <property type="entry name" value="PbH1"/>
</dbReference>
<evidence type="ECO:0000259" key="3">
    <source>
        <dbReference type="Pfam" id="PF05048"/>
    </source>
</evidence>
<dbReference type="RefSeq" id="WP_167302111.1">
    <property type="nucleotide sequence ID" value="NZ_JAASQR010000001.1"/>
</dbReference>
<feature type="domain" description="Periplasmic copper-binding protein NosD beta helix" evidence="3">
    <location>
        <begin position="88"/>
        <end position="253"/>
    </location>
</feature>
<dbReference type="InterPro" id="IPR007742">
    <property type="entry name" value="NosD_dom"/>
</dbReference>
<dbReference type="InterPro" id="IPR012334">
    <property type="entry name" value="Pectin_lyas_fold"/>
</dbReference>
<feature type="chain" id="PRO_5032295417" description="Periplasmic copper-binding protein NosD beta helix domain-containing protein" evidence="2">
    <location>
        <begin position="32"/>
        <end position="337"/>
    </location>
</feature>
<gene>
    <name evidence="4" type="ORF">FHS54_000404</name>
</gene>
<feature type="region of interest" description="Disordered" evidence="1">
    <location>
        <begin position="310"/>
        <end position="337"/>
    </location>
</feature>
<comment type="caution">
    <text evidence="4">The sequence shown here is derived from an EMBL/GenBank/DDBJ whole genome shotgun (WGS) entry which is preliminary data.</text>
</comment>
<dbReference type="Pfam" id="PF05048">
    <property type="entry name" value="NosD"/>
    <property type="match status" value="1"/>
</dbReference>
<evidence type="ECO:0000313" key="4">
    <source>
        <dbReference type="EMBL" id="NIJ15455.1"/>
    </source>
</evidence>
<reference evidence="4 5" key="1">
    <citation type="submission" date="2020-03" db="EMBL/GenBank/DDBJ databases">
        <title>Genomic Encyclopedia of Type Strains, Phase IV (KMG-IV): sequencing the most valuable type-strain genomes for metagenomic binning, comparative biology and taxonomic classification.</title>
        <authorList>
            <person name="Goeker M."/>
        </authorList>
    </citation>
    <scope>NUCLEOTIDE SEQUENCE [LARGE SCALE GENOMIC DNA]</scope>
    <source>
        <strain evidence="4 5">DSM 21299</strain>
    </source>
</reference>
<dbReference type="SUPFAM" id="SSF51126">
    <property type="entry name" value="Pectin lyase-like"/>
    <property type="match status" value="1"/>
</dbReference>
<protein>
    <recommendedName>
        <fullName evidence="3">Periplasmic copper-binding protein NosD beta helix domain-containing protein</fullName>
    </recommendedName>
</protein>
<dbReference type="EMBL" id="JAASQR010000001">
    <property type="protein sequence ID" value="NIJ15455.1"/>
    <property type="molecule type" value="Genomic_DNA"/>
</dbReference>
<organism evidence="4 5">
    <name type="scientific">Sphingobium vermicomposti</name>
    <dbReference type="NCBI Taxonomy" id="529005"/>
    <lineage>
        <taxon>Bacteria</taxon>
        <taxon>Pseudomonadati</taxon>
        <taxon>Pseudomonadota</taxon>
        <taxon>Alphaproteobacteria</taxon>
        <taxon>Sphingomonadales</taxon>
        <taxon>Sphingomonadaceae</taxon>
        <taxon>Sphingobium</taxon>
    </lineage>
</organism>
<keyword evidence="2" id="KW-0732">Signal</keyword>
<dbReference type="SMART" id="SM00710">
    <property type="entry name" value="PbH1"/>
    <property type="match status" value="7"/>
</dbReference>
<keyword evidence="5" id="KW-1185">Reference proteome</keyword>
<evidence type="ECO:0000313" key="5">
    <source>
        <dbReference type="Proteomes" id="UP000576821"/>
    </source>
</evidence>
<feature type="signal peptide" evidence="2">
    <location>
        <begin position="1"/>
        <end position="31"/>
    </location>
</feature>
<dbReference type="AlphaFoldDB" id="A0A846MCF0"/>
<proteinExistence type="predicted"/>
<accession>A0A846MCF0</accession>
<evidence type="ECO:0000256" key="1">
    <source>
        <dbReference type="SAM" id="MobiDB-lite"/>
    </source>
</evidence>
<sequence>MIFISVWWRSPMKKFCLYAVAVVLIPVQANAAPAFQCDGATDISPQLNQAINSLPSGGSVLLPRGKVCALRSRVNVKRSGIKLRGASTTFLRLGESSGLMVTGNNNSFSGFTIDGAKACNIPEKACKGSGIAVLGSGNQFDNVAAINNQGHGIMFDGQRSRCSHNVLRSSRFSNNRLIGISQHTCTYNRILNNRSTGNGAEGITADHKSDHATISGNILSGNVTRGGVGAIGIDYVDGVTVTGNRIGPNVKAVPAIRTQNNEGPSRNLRIEGNVADANPAGCIDLKTGRGGPTSKSQILNNRCSGSRITLGSGSQGNIVKGNDGPTLHMDTGPAKRH</sequence>
<dbReference type="Proteomes" id="UP000576821">
    <property type="component" value="Unassembled WGS sequence"/>
</dbReference>
<name>A0A846MCF0_9SPHN</name>